<dbReference type="Gene3D" id="1.20.5.190">
    <property type="match status" value="1"/>
</dbReference>
<dbReference type="GO" id="GO:0030139">
    <property type="term" value="C:endocytic vesicle"/>
    <property type="evidence" value="ECO:0007669"/>
    <property type="project" value="TreeGrafter"/>
</dbReference>
<dbReference type="Pfam" id="PF00063">
    <property type="entry name" value="Myosin_head"/>
    <property type="match status" value="1"/>
</dbReference>
<feature type="region of interest" description="Disordered" evidence="7">
    <location>
        <begin position="940"/>
        <end position="961"/>
    </location>
</feature>
<dbReference type="SMART" id="SM00015">
    <property type="entry name" value="IQ"/>
    <property type="match status" value="2"/>
</dbReference>
<dbReference type="InterPro" id="IPR027417">
    <property type="entry name" value="P-loop_NTPase"/>
</dbReference>
<dbReference type="OMA" id="EIMFDDR"/>
<feature type="region of interest" description="Actin-binding" evidence="6">
    <location>
        <begin position="654"/>
        <end position="676"/>
    </location>
</feature>
<dbReference type="RefSeq" id="XP_013763111.1">
    <property type="nucleotide sequence ID" value="XM_013907657.1"/>
</dbReference>
<evidence type="ECO:0000256" key="4">
    <source>
        <dbReference type="ARBA" id="ARBA00023175"/>
    </source>
</evidence>
<dbReference type="GO" id="GO:0030048">
    <property type="term" value="P:actin filament-based movement"/>
    <property type="evidence" value="ECO:0007669"/>
    <property type="project" value="TreeGrafter"/>
</dbReference>
<feature type="region of interest" description="Disordered" evidence="7">
    <location>
        <begin position="1345"/>
        <end position="1375"/>
    </location>
</feature>
<dbReference type="GO" id="GO:0016459">
    <property type="term" value="C:myosin complex"/>
    <property type="evidence" value="ECO:0007669"/>
    <property type="project" value="UniProtKB-KW"/>
</dbReference>
<dbReference type="FunFam" id="1.10.10.820:FF:000001">
    <property type="entry name" value="Myosin heavy chain"/>
    <property type="match status" value="1"/>
</dbReference>
<keyword evidence="3 6" id="KW-0518">Myosin</keyword>
<dbReference type="PRINTS" id="PR00193">
    <property type="entry name" value="MYOSINHEAVY"/>
</dbReference>
<dbReference type="eggNOG" id="KOG0163">
    <property type="taxonomic scope" value="Eukaryota"/>
</dbReference>
<reference evidence="9 10" key="1">
    <citation type="submission" date="2010-05" db="EMBL/GenBank/DDBJ databases">
        <title>The Genome Sequence of Thecamonas trahens ATCC 50062.</title>
        <authorList>
            <consortium name="The Broad Institute Genome Sequencing Platform"/>
            <person name="Russ C."/>
            <person name="Cuomo C."/>
            <person name="Shea T."/>
            <person name="Young S.K."/>
            <person name="Zeng Q."/>
            <person name="Koehrsen M."/>
            <person name="Haas B."/>
            <person name="Borodovsky M."/>
            <person name="Guigo R."/>
            <person name="Alvarado L."/>
            <person name="Berlin A."/>
            <person name="Bochicchio J."/>
            <person name="Borenstein D."/>
            <person name="Chapman S."/>
            <person name="Chen Z."/>
            <person name="Freedman E."/>
            <person name="Gellesch M."/>
            <person name="Goldberg J."/>
            <person name="Griggs A."/>
            <person name="Gujja S."/>
            <person name="Heilman E."/>
            <person name="Heiman D."/>
            <person name="Hepburn T."/>
            <person name="Howarth C."/>
            <person name="Jen D."/>
            <person name="Larson L."/>
            <person name="Mehta T."/>
            <person name="Park D."/>
            <person name="Pearson M."/>
            <person name="Roberts A."/>
            <person name="Saif S."/>
            <person name="Shenoy N."/>
            <person name="Sisk P."/>
            <person name="Stolte C."/>
            <person name="Sykes S."/>
            <person name="Thomson T."/>
            <person name="Walk T."/>
            <person name="White J."/>
            <person name="Yandava C."/>
            <person name="Burger G."/>
            <person name="Gray M.W."/>
            <person name="Holland P.W.H."/>
            <person name="King N."/>
            <person name="Lang F.B.F."/>
            <person name="Roger A.J."/>
            <person name="Ruiz-Trillo I."/>
            <person name="Lander E."/>
            <person name="Nusbaum C."/>
        </authorList>
    </citation>
    <scope>NUCLEOTIDE SEQUENCE [LARGE SCALE GENOMIC DNA]</scope>
    <source>
        <strain evidence="9 10">ATCC 50062</strain>
    </source>
</reference>
<dbReference type="SUPFAM" id="SSF52540">
    <property type="entry name" value="P-loop containing nucleoside triphosphate hydrolases"/>
    <property type="match status" value="1"/>
</dbReference>
<evidence type="ECO:0000256" key="3">
    <source>
        <dbReference type="ARBA" id="ARBA00023123"/>
    </source>
</evidence>
<dbReference type="GeneID" id="25560068"/>
<evidence type="ECO:0000256" key="7">
    <source>
        <dbReference type="SAM" id="MobiDB-lite"/>
    </source>
</evidence>
<proteinExistence type="inferred from homology"/>
<dbReference type="Proteomes" id="UP000054408">
    <property type="component" value="Unassembled WGS sequence"/>
</dbReference>
<dbReference type="Gene3D" id="1.20.58.530">
    <property type="match status" value="1"/>
</dbReference>
<keyword evidence="10" id="KW-1185">Reference proteome</keyword>
<dbReference type="SMART" id="SM00242">
    <property type="entry name" value="MYSc"/>
    <property type="match status" value="1"/>
</dbReference>
<feature type="compositionally biased region" description="Basic and acidic residues" evidence="7">
    <location>
        <begin position="1345"/>
        <end position="1354"/>
    </location>
</feature>
<gene>
    <name evidence="9" type="ORF">AMSG_00252</name>
</gene>
<feature type="compositionally biased region" description="Basic residues" evidence="7">
    <location>
        <begin position="631"/>
        <end position="642"/>
    </location>
</feature>
<feature type="domain" description="Myosin motor" evidence="8">
    <location>
        <begin position="71"/>
        <end position="774"/>
    </location>
</feature>
<dbReference type="Gene3D" id="1.20.5.4820">
    <property type="match status" value="1"/>
</dbReference>
<dbReference type="PANTHER" id="PTHR13140">
    <property type="entry name" value="MYOSIN"/>
    <property type="match status" value="1"/>
</dbReference>
<dbReference type="GO" id="GO:0007015">
    <property type="term" value="P:actin filament organization"/>
    <property type="evidence" value="ECO:0007669"/>
    <property type="project" value="TreeGrafter"/>
</dbReference>
<evidence type="ECO:0000259" key="8">
    <source>
        <dbReference type="PROSITE" id="PS51456"/>
    </source>
</evidence>
<keyword evidence="2 6" id="KW-0067">ATP-binding</keyword>
<dbReference type="PROSITE" id="PS50096">
    <property type="entry name" value="IQ"/>
    <property type="match status" value="1"/>
</dbReference>
<keyword evidence="5 6" id="KW-0009">Actin-binding</keyword>
<dbReference type="STRING" id="461836.A0A0L0D1A4"/>
<dbReference type="GO" id="GO:0000146">
    <property type="term" value="F:microfilament motor activity"/>
    <property type="evidence" value="ECO:0007669"/>
    <property type="project" value="TreeGrafter"/>
</dbReference>
<keyword evidence="1 6" id="KW-0547">Nucleotide-binding</keyword>
<sequence length="1467" mass="159341">MPDNDVALFDALETGVEVWYPEAVSGYARGTVVGVEGEGAEAVFAVAPADGGEELSLAAGQVYPLNPASQDGAEDNTQLMYLHEPHLVHNLRERYAQDNIYTFTAYILLAINPYKTLDIYTPEIMETYRGKSIGLMPPSVFAIADRAYRSMKTSKMSQSILVSGESGAGKTETCKIVMRYLAAVGGDLNLGGVIETRIVEANPLLESFGNAKTTRNHNSSRFGKFTEIHFDGNARVVGAAISTYLLEKSRIVHQNPSERNYHIFYQLCGGAPAEMRDELGLGPASEYYYLNRSECKPIPAFPEDSSYARTVASMTCVGMSPEEQLDVFKVVAGVLHLGNIRIGPKKRGDGSEVAADDPALAAAAQYLGTSPVALSERIVGRMMKVRGKKESFRIPLSEEEAKHARDALAKAIYSAMFDWIVQRINLSLPFDSSAAYIGVLDIAGFEFFEVNSFEQFCINYANEKLQQHFNEQILDQEQQLYTKEGIRYKEIAFRDNQDIIDLIELPKGGVVSILDEQCRLPQASDVRFTQAIHAAHDAHPRMLDPRKFKTPSGKRHQADEAFVIRHFAGDVCYSTDGFLDKNHDALHPDLLDLVTSSSVPFIANSIFKPPEPEPTPEAVPADGGDGPSAAPRKRAGTAKKTRSLTVGGKFRKQMLQLMDRLHETSSNFIRCIKPNSEQVPAKFDTVSIIHQLRCAGMLEALLLMQTGYPTRCKFTELCALYKHLMPPALARLEPAVFCEALLFALELDRRDFQLGLTQVFFRAGKMAFLDRIMSSDEGIAEEIVAKVQVWLHKKRMLRLQYATLAINRIKGGVARLRARKRLIAASSAVHVLATGALAKLGPLRTFVAARTIQSVYRGYAARRKYLATRRAATLLQKYVRTFLVYKSHYAARAKLKAARIASIRDNAAAARAAAREKARATRVAAREQARKDAKLQREARASALASQMKAEQERREREESRFKKQFAALEAEANAALASAQSAAAAEIAAAEDALADKETVLASTKTELSSTRDSLAETQAALAAAESDKRQLDGALRAKIAEAEASAADLADAQAEIARLVALLAASESAKAGAEAEVARLTPFEAAAARSASRVAELEAELDEANDKIKSTKRSLSQTKAALDETQGELEDAQRAAATLTKDQLTRLQRELADARDEAETAQLALSALETESRAKIASLESAVATLEASARSAEGRAAGLSEESEAAANKIRKLERKLASARSEAEEAHDALEAAEAAASGRERRLRATIADLEANTGASEEELDELRALYEGKLSALTAKLLNEESLRTSAETKLVRIEAEAEANADDQANAERKVMRLERKVKRLTTQVDDLEEDLATERAARRTAESALRRAKSGRSANNDAYASRRATARMSTSLDTGITAAGAGDFSTALDLGTGNLTLDTPTEATNGHARAHAAAPVSAAVDDSVLVPNATFDASAFALDISGITLDTSLDTSGIGLDA</sequence>
<keyword evidence="4 6" id="KW-0505">Motor protein</keyword>
<organism evidence="9 10">
    <name type="scientific">Thecamonas trahens ATCC 50062</name>
    <dbReference type="NCBI Taxonomy" id="461836"/>
    <lineage>
        <taxon>Eukaryota</taxon>
        <taxon>Apusozoa</taxon>
        <taxon>Apusomonadida</taxon>
        <taxon>Apusomonadidae</taxon>
        <taxon>Thecamonas</taxon>
    </lineage>
</organism>
<name>A0A0L0D1A4_THETB</name>
<comment type="similarity">
    <text evidence="6">Belongs to the TRAFAC class myosin-kinesin ATPase superfamily. Myosin family.</text>
</comment>
<feature type="binding site" evidence="6">
    <location>
        <begin position="164"/>
        <end position="171"/>
    </location>
    <ligand>
        <name>ATP</name>
        <dbReference type="ChEBI" id="CHEBI:30616"/>
    </ligand>
</feature>
<dbReference type="Pfam" id="PF00612">
    <property type="entry name" value="IQ"/>
    <property type="match status" value="2"/>
</dbReference>
<dbReference type="Gene3D" id="1.10.10.820">
    <property type="match status" value="1"/>
</dbReference>
<dbReference type="Gene3D" id="1.20.120.720">
    <property type="entry name" value="Myosin VI head, motor domain, U50 subdomain"/>
    <property type="match status" value="1"/>
</dbReference>
<evidence type="ECO:0000256" key="2">
    <source>
        <dbReference type="ARBA" id="ARBA00022840"/>
    </source>
</evidence>
<protein>
    <submittedName>
        <fullName evidence="9">Defective spermatogenesis protein 15</fullName>
    </submittedName>
</protein>
<dbReference type="InterPro" id="IPR001609">
    <property type="entry name" value="Myosin_head_motor_dom-like"/>
</dbReference>
<dbReference type="GO" id="GO:0005524">
    <property type="term" value="F:ATP binding"/>
    <property type="evidence" value="ECO:0007669"/>
    <property type="project" value="UniProtKB-UniRule"/>
</dbReference>
<dbReference type="OrthoDB" id="6108017at2759"/>
<feature type="region of interest" description="Disordered" evidence="7">
    <location>
        <begin position="606"/>
        <end position="643"/>
    </location>
</feature>
<dbReference type="PROSITE" id="PS51456">
    <property type="entry name" value="MYOSIN_MOTOR"/>
    <property type="match status" value="1"/>
</dbReference>
<dbReference type="EMBL" id="GL349433">
    <property type="protein sequence ID" value="KNC46134.1"/>
    <property type="molecule type" value="Genomic_DNA"/>
</dbReference>
<dbReference type="GO" id="GO:0005886">
    <property type="term" value="C:plasma membrane"/>
    <property type="evidence" value="ECO:0007669"/>
    <property type="project" value="TreeGrafter"/>
</dbReference>
<evidence type="ECO:0000256" key="6">
    <source>
        <dbReference type="PROSITE-ProRule" id="PRU00782"/>
    </source>
</evidence>
<dbReference type="InterPro" id="IPR000048">
    <property type="entry name" value="IQ_motif_EF-hand-BS"/>
</dbReference>
<dbReference type="Gene3D" id="1.10.287.1490">
    <property type="match status" value="1"/>
</dbReference>
<dbReference type="Gene3D" id="3.40.850.10">
    <property type="entry name" value="Kinesin motor domain"/>
    <property type="match status" value="1"/>
</dbReference>
<feature type="region of interest" description="Disordered" evidence="7">
    <location>
        <begin position="1109"/>
        <end position="1131"/>
    </location>
</feature>
<feature type="compositionally biased region" description="Basic and acidic residues" evidence="7">
    <location>
        <begin position="950"/>
        <end position="961"/>
    </location>
</feature>
<evidence type="ECO:0000256" key="5">
    <source>
        <dbReference type="ARBA" id="ARBA00023203"/>
    </source>
</evidence>
<dbReference type="PANTHER" id="PTHR13140:SF745">
    <property type="entry name" value="UNCONVENTIONAL MYOSIN-VI"/>
    <property type="match status" value="1"/>
</dbReference>
<dbReference type="InterPro" id="IPR036961">
    <property type="entry name" value="Kinesin_motor_dom_sf"/>
</dbReference>
<accession>A0A0L0D1A4</accession>
<evidence type="ECO:0000313" key="9">
    <source>
        <dbReference type="EMBL" id="KNC46134.1"/>
    </source>
</evidence>
<dbReference type="GO" id="GO:0051015">
    <property type="term" value="F:actin filament binding"/>
    <property type="evidence" value="ECO:0007669"/>
    <property type="project" value="TreeGrafter"/>
</dbReference>
<evidence type="ECO:0000256" key="1">
    <source>
        <dbReference type="ARBA" id="ARBA00022741"/>
    </source>
</evidence>
<dbReference type="SUPFAM" id="SSF57997">
    <property type="entry name" value="Tropomyosin"/>
    <property type="match status" value="1"/>
</dbReference>
<evidence type="ECO:0000313" key="10">
    <source>
        <dbReference type="Proteomes" id="UP000054408"/>
    </source>
</evidence>